<dbReference type="InterPro" id="IPR055353">
    <property type="entry name" value="DUF7619"/>
</dbReference>
<evidence type="ECO:0000313" key="5">
    <source>
        <dbReference type="Proteomes" id="UP000618931"/>
    </source>
</evidence>
<sequence length="955" mass="100334">MNLLKRVLLLLALVLSAQAGASAQVFEWATLAHNKGTNGSIGVSGTTDPAGNTYFGFGFVDSARVGGRLVRHPNNARNGYQIAKLDSTGRVVWVKPIRGINLPVSNLNGLKADPVNGGFFVSGDMYANALWDGVPVPGAALAGTGQVGFYGKCDANGTLLWARPLPTNYNWARSLAVDGLGNCYIAAGTSSYYAGSGTSTLGGQPIDSTETFLVGNNAAGTGEWTRRMHATPLPTPAQRYDPRCPSGVNGLQVGPKADGGCLLFGAFNEALYFGAPGNPPVLPSRLARNTFDDFIASVSPTGALTWIRPGRLGGTATTPVPGANAAAGDAAGNYYVTGSSSAGFSLAKYNAAGTLVWATNQVPKPGTAPNYNVGMLLAVDANGEATVQVDTDREPVIGDFILTEYHSLVHFDAAGVPRWVAASRSAGDPFPQTTTSDQDAVSVQLDAKGNVYYVTAPGSYSPNAISPSGSGLTPPTFLYGQLTRVGSGINVARIGTRHNTIRGRLYLDANGNGVRDAGEGAFPQNMVLQAIQPTTARLGTFDTSGEFNIYVGPGAYTLPAPVPPLHYALTEPTSGPYTGNFVGYGRVDTARHFGYRPIPNQLDLRATLTFYGAARPGFQARQLLTLENVGTATIPAGTATVTLDANTTYVGSYPNTTISGRVVRWNYPAIPPFGRRTLEVTVTIASSTPLSTTLTVAAAAPVTGDLVPADNNSSTTQGVTGSFDPNDLSVSYEQLTPTQVADRQPLDYTVRFQNMGTDTAFTVVVADTLDFRKLDLTTLQLVAESHPCTWSVSGEGNLVLRFLNIHLPYKAQNELGSQGFARFRVVPKTTLALGEVVHNKADIFFDYNAPVRTNTATTAVLMPTALRADARATAFTAFPNPARETVTLAADLPTAGKVRLSVLDALGRSVSELSLVAPAGALRHTLAVGTLKPGLYVLRLQLPDGSTTSQRLAVE</sequence>
<reference evidence="4 5" key="1">
    <citation type="submission" date="2020-11" db="EMBL/GenBank/DDBJ databases">
        <authorList>
            <person name="Kim M.K."/>
        </authorList>
    </citation>
    <scope>NUCLEOTIDE SEQUENCE [LARGE SCALE GENOMIC DNA]</scope>
    <source>
        <strain evidence="4 5">BT662</strain>
    </source>
</reference>
<feature type="domain" description="DUF7619" evidence="3">
    <location>
        <begin position="724"/>
        <end position="858"/>
    </location>
</feature>
<proteinExistence type="predicted"/>
<protein>
    <submittedName>
        <fullName evidence="4">T9SS type A sorting domain-containing protein</fullName>
    </submittedName>
</protein>
<comment type="caution">
    <text evidence="4">The sequence shown here is derived from an EMBL/GenBank/DDBJ whole genome shotgun (WGS) entry which is preliminary data.</text>
</comment>
<evidence type="ECO:0000313" key="4">
    <source>
        <dbReference type="EMBL" id="MBF9223891.1"/>
    </source>
</evidence>
<gene>
    <name evidence="4" type="ORF">I2H31_22510</name>
</gene>
<keyword evidence="1" id="KW-0732">Signal</keyword>
<dbReference type="Pfam" id="PF18962">
    <property type="entry name" value="Por_Secre_tail"/>
    <property type="match status" value="1"/>
</dbReference>
<accession>A0ABS0IAA3</accession>
<dbReference type="Proteomes" id="UP000618931">
    <property type="component" value="Unassembled WGS sequence"/>
</dbReference>
<name>A0ABS0IAA3_9BACT</name>
<dbReference type="RefSeq" id="WP_196295314.1">
    <property type="nucleotide sequence ID" value="NZ_JADQDM010000020.1"/>
</dbReference>
<feature type="chain" id="PRO_5046191027" evidence="1">
    <location>
        <begin position="24"/>
        <end position="955"/>
    </location>
</feature>
<dbReference type="EMBL" id="JADQDM010000020">
    <property type="protein sequence ID" value="MBF9223891.1"/>
    <property type="molecule type" value="Genomic_DNA"/>
</dbReference>
<evidence type="ECO:0000259" key="3">
    <source>
        <dbReference type="Pfam" id="PF24595"/>
    </source>
</evidence>
<feature type="domain" description="Secretion system C-terminal sorting" evidence="2">
    <location>
        <begin position="878"/>
        <end position="952"/>
    </location>
</feature>
<dbReference type="NCBIfam" id="TIGR04183">
    <property type="entry name" value="Por_Secre_tail"/>
    <property type="match status" value="1"/>
</dbReference>
<dbReference type="Pfam" id="PF24595">
    <property type="entry name" value="DUF7619"/>
    <property type="match status" value="1"/>
</dbReference>
<evidence type="ECO:0000259" key="2">
    <source>
        <dbReference type="Pfam" id="PF18962"/>
    </source>
</evidence>
<keyword evidence="5" id="KW-1185">Reference proteome</keyword>
<feature type="signal peptide" evidence="1">
    <location>
        <begin position="1"/>
        <end position="23"/>
    </location>
</feature>
<evidence type="ECO:0000256" key="1">
    <source>
        <dbReference type="SAM" id="SignalP"/>
    </source>
</evidence>
<dbReference type="SUPFAM" id="SSF117074">
    <property type="entry name" value="Hypothetical protein PA1324"/>
    <property type="match status" value="1"/>
</dbReference>
<dbReference type="InterPro" id="IPR026444">
    <property type="entry name" value="Secre_tail"/>
</dbReference>
<organism evidence="4 5">
    <name type="scientific">Hymenobacter ruricola</name>
    <dbReference type="NCBI Taxonomy" id="2791023"/>
    <lineage>
        <taxon>Bacteria</taxon>
        <taxon>Pseudomonadati</taxon>
        <taxon>Bacteroidota</taxon>
        <taxon>Cytophagia</taxon>
        <taxon>Cytophagales</taxon>
        <taxon>Hymenobacteraceae</taxon>
        <taxon>Hymenobacter</taxon>
    </lineage>
</organism>